<keyword evidence="8" id="KW-0325">Glycoprotein</keyword>
<feature type="transmembrane region" description="Helical" evidence="10">
    <location>
        <begin position="148"/>
        <end position="165"/>
    </location>
</feature>
<dbReference type="GO" id="GO:0005789">
    <property type="term" value="C:endoplasmic reticulum membrane"/>
    <property type="evidence" value="ECO:0007669"/>
    <property type="project" value="UniProtKB-SubCell"/>
</dbReference>
<evidence type="ECO:0000256" key="4">
    <source>
        <dbReference type="ARBA" id="ARBA00022692"/>
    </source>
</evidence>
<dbReference type="PROSITE" id="PS50922">
    <property type="entry name" value="TLC"/>
    <property type="match status" value="1"/>
</dbReference>
<keyword evidence="7 9" id="KW-0472">Membrane</keyword>
<protein>
    <submittedName>
        <fullName evidence="12">Sphingosine N-acyltransferase lac1</fullName>
    </submittedName>
</protein>
<keyword evidence="4 9" id="KW-0812">Transmembrane</keyword>
<dbReference type="PIRSF" id="PIRSF005225">
    <property type="entry name" value="LAG1_LAC1"/>
    <property type="match status" value="1"/>
</dbReference>
<comment type="similarity">
    <text evidence="2">Belongs to the sphingosine N-acyltransferase family.</text>
</comment>
<name>A0A194VT87_CYTMA</name>
<evidence type="ECO:0000313" key="12">
    <source>
        <dbReference type="EMBL" id="KUI67217.1"/>
    </source>
</evidence>
<feature type="transmembrane region" description="Helical" evidence="10">
    <location>
        <begin position="220"/>
        <end position="239"/>
    </location>
</feature>
<evidence type="ECO:0000256" key="10">
    <source>
        <dbReference type="SAM" id="Phobius"/>
    </source>
</evidence>
<proteinExistence type="inferred from homology"/>
<dbReference type="GO" id="GO:0050291">
    <property type="term" value="F:sphingosine N-acyltransferase activity"/>
    <property type="evidence" value="ECO:0007669"/>
    <property type="project" value="InterPro"/>
</dbReference>
<evidence type="ECO:0000256" key="3">
    <source>
        <dbReference type="ARBA" id="ARBA00022679"/>
    </source>
</evidence>
<keyword evidence="13" id="KW-1185">Reference proteome</keyword>
<evidence type="ECO:0000259" key="11">
    <source>
        <dbReference type="PROSITE" id="PS50922"/>
    </source>
</evidence>
<feature type="transmembrane region" description="Helical" evidence="10">
    <location>
        <begin position="278"/>
        <end position="300"/>
    </location>
</feature>
<dbReference type="Pfam" id="PF03798">
    <property type="entry name" value="TRAM_LAG1_CLN8"/>
    <property type="match status" value="1"/>
</dbReference>
<evidence type="ECO:0000256" key="6">
    <source>
        <dbReference type="ARBA" id="ARBA00022989"/>
    </source>
</evidence>
<evidence type="ECO:0000256" key="9">
    <source>
        <dbReference type="PROSITE-ProRule" id="PRU00205"/>
    </source>
</evidence>
<gene>
    <name evidence="12" type="ORF">VM1G_03549</name>
</gene>
<keyword evidence="3" id="KW-0808">Transferase</keyword>
<evidence type="ECO:0000256" key="2">
    <source>
        <dbReference type="ARBA" id="ARBA00009808"/>
    </source>
</evidence>
<feature type="transmembrane region" description="Helical" evidence="10">
    <location>
        <begin position="320"/>
        <end position="341"/>
    </location>
</feature>
<dbReference type="GO" id="GO:0046513">
    <property type="term" value="P:ceramide biosynthetic process"/>
    <property type="evidence" value="ECO:0007669"/>
    <property type="project" value="InterPro"/>
</dbReference>
<dbReference type="PANTHER" id="PTHR12560">
    <property type="entry name" value="LONGEVITY ASSURANCE FACTOR 1 LAG1"/>
    <property type="match status" value="1"/>
</dbReference>
<evidence type="ECO:0000313" key="13">
    <source>
        <dbReference type="Proteomes" id="UP000078559"/>
    </source>
</evidence>
<evidence type="ECO:0000256" key="5">
    <source>
        <dbReference type="ARBA" id="ARBA00022824"/>
    </source>
</evidence>
<evidence type="ECO:0000256" key="8">
    <source>
        <dbReference type="ARBA" id="ARBA00023180"/>
    </source>
</evidence>
<dbReference type="EMBL" id="CM003100">
    <property type="protein sequence ID" value="KUI67217.1"/>
    <property type="molecule type" value="Genomic_DNA"/>
</dbReference>
<dbReference type="InterPro" id="IPR006634">
    <property type="entry name" value="TLC-dom"/>
</dbReference>
<dbReference type="AlphaFoldDB" id="A0A194VT87"/>
<feature type="transmembrane region" description="Helical" evidence="10">
    <location>
        <begin position="60"/>
        <end position="84"/>
    </location>
</feature>
<dbReference type="PANTHER" id="PTHR12560:SF11">
    <property type="entry name" value="CERAMIDE SYNTHASE LAC1-RELATED"/>
    <property type="match status" value="1"/>
</dbReference>
<evidence type="ECO:0000256" key="7">
    <source>
        <dbReference type="ARBA" id="ARBA00023136"/>
    </source>
</evidence>
<dbReference type="SMR" id="A0A194VT87"/>
<keyword evidence="6 10" id="KW-1133">Transmembrane helix</keyword>
<accession>A0A194VT87</accession>
<dbReference type="InterPro" id="IPR016439">
    <property type="entry name" value="Lag1/Lac1-like"/>
</dbReference>
<keyword evidence="5" id="KW-0256">Endoplasmic reticulum</keyword>
<feature type="transmembrane region" description="Helical" evidence="10">
    <location>
        <begin position="104"/>
        <end position="121"/>
    </location>
</feature>
<organism evidence="12 13">
    <name type="scientific">Cytospora mali</name>
    <name type="common">Apple Valsa canker fungus</name>
    <name type="synonym">Valsa mali</name>
    <dbReference type="NCBI Taxonomy" id="578113"/>
    <lineage>
        <taxon>Eukaryota</taxon>
        <taxon>Fungi</taxon>
        <taxon>Dikarya</taxon>
        <taxon>Ascomycota</taxon>
        <taxon>Pezizomycotina</taxon>
        <taxon>Sordariomycetes</taxon>
        <taxon>Sordariomycetidae</taxon>
        <taxon>Diaporthales</taxon>
        <taxon>Cytosporaceae</taxon>
        <taxon>Cytospora</taxon>
    </lineage>
</organism>
<dbReference type="Proteomes" id="UP000078559">
    <property type="component" value="Chromosome 3"/>
</dbReference>
<reference evidence="12" key="1">
    <citation type="submission" date="2014-12" db="EMBL/GenBank/DDBJ databases">
        <title>Genome Sequence of Valsa Canker Pathogens Uncovers a Specific Adaption of Colonization on Woody Bark.</title>
        <authorList>
            <person name="Yin Z."/>
            <person name="Liu H."/>
            <person name="Gao X."/>
            <person name="Li Z."/>
            <person name="Song N."/>
            <person name="Ke X."/>
            <person name="Dai Q."/>
            <person name="Wu Y."/>
            <person name="Sun Y."/>
            <person name="Xu J.-R."/>
            <person name="Kang Z.K."/>
            <person name="Wang L."/>
            <person name="Huang L."/>
        </authorList>
    </citation>
    <scope>NUCLEOTIDE SEQUENCE [LARGE SCALE GENOMIC DNA]</scope>
    <source>
        <strain evidence="12">03-8</strain>
    </source>
</reference>
<feature type="domain" description="TLC" evidence="11">
    <location>
        <begin position="139"/>
        <end position="349"/>
    </location>
</feature>
<sequence>MSKRNTTTEAAHLAPLRSTAQVPALAKSVKGSPRTQTGNGRFFIADRDEGSLLTAVSKTLLGFLFCIQLDYFFNAFAGTTLLSYRQEQVSFRNSLPRGSRYSTGPWDAVFVVFYTIFILLIRKIITQRPRAVASYFGAKSPERFTEQLFSFVYFTSSTTFGLFIAQTRHTWSMNVHELIAEVETGSLDGNVKCFYLIQAAFWVQEALVVGLQLEKPREDYVQLIFHHVITLVAISLSYGGKYTDLGIMILVTHDASDAVLGAAKLLRYVRSGLTGLAWLIFLFTWLYTRHYLMIPVIYLTWQFSSELDSKGYSFLGKTSLFSGCLLVLIQMLNLYWLTFILRGFYRLLFSSGTTKDMRSDEEDEGDEQ</sequence>
<evidence type="ECO:0000256" key="1">
    <source>
        <dbReference type="ARBA" id="ARBA00004477"/>
    </source>
</evidence>
<comment type="subcellular location">
    <subcellularLocation>
        <location evidence="1">Endoplasmic reticulum membrane</location>
        <topology evidence="1">Multi-pass membrane protein</topology>
    </subcellularLocation>
</comment>
<dbReference type="SMART" id="SM00724">
    <property type="entry name" value="TLC"/>
    <property type="match status" value="1"/>
</dbReference>